<comment type="caution">
    <text evidence="17">The sequence shown here is derived from an EMBL/GenBank/DDBJ whole genome shotgun (WGS) entry which is preliminary data.</text>
</comment>
<comment type="subcellular location">
    <subcellularLocation>
        <location evidence="2">Cell membrane</location>
    </subcellularLocation>
</comment>
<dbReference type="SUPFAM" id="SSF55874">
    <property type="entry name" value="ATPase domain of HSP90 chaperone/DNA topoisomerase II/histidine kinase"/>
    <property type="match status" value="1"/>
</dbReference>
<sequence length="424" mass="48059">MDALKKELGLLLLLLLGASIIGIMTGQLALLLFVTATSMLIWQLVQISRFERWISNGGAGKYPKAKGIWEDIYYHVYQIKKSEKKRKKKLGKIIDQFRKSTDALPDAAVVLGKDDEIEWANTAAKNVLGLQSSDRGQRIPNLIRYPVFVRYLNIGNFNETIIMPSPTHSHITLLVRIVSYGAGLRLLIAQDVTQLRKIEQMRKDFVANVSHELRTPLTVLKGYLETLQELEQPLSPLMSHSIQQMQEQSERMQYLVDDLLLLSNLETQPKRILCVDIPTLLDKICKENEKLNNSAGRIELTLETKAHIKGDEHELRSAFSNLLGNALKYSPPRSWVKVCWRQTNQNLILEITDEGEGISDAEIPRITERFYRVDVKRAHKVAGTGLGLAIVKHVLLRHDAHLVVSSELHKGSTFSCVFPLEKKC</sequence>
<evidence type="ECO:0000256" key="7">
    <source>
        <dbReference type="ARBA" id="ARBA00022679"/>
    </source>
</evidence>
<dbReference type="GO" id="GO:0005886">
    <property type="term" value="C:plasma membrane"/>
    <property type="evidence" value="ECO:0007669"/>
    <property type="project" value="UniProtKB-SubCell"/>
</dbReference>
<dbReference type="AlphaFoldDB" id="V5BZ39"/>
<keyword evidence="11" id="KW-0067">ATP-binding</keyword>
<keyword evidence="12 15" id="KW-1133">Transmembrane helix</keyword>
<dbReference type="SMART" id="SM00388">
    <property type="entry name" value="HisKA"/>
    <property type="match status" value="1"/>
</dbReference>
<dbReference type="InterPro" id="IPR014310">
    <property type="entry name" value="Sig_transdc_His_kinase_PhoR"/>
</dbReference>
<evidence type="ECO:0000256" key="15">
    <source>
        <dbReference type="SAM" id="Phobius"/>
    </source>
</evidence>
<dbReference type="GO" id="GO:0000155">
    <property type="term" value="F:phosphorelay sensor kinase activity"/>
    <property type="evidence" value="ECO:0007669"/>
    <property type="project" value="InterPro"/>
</dbReference>
<evidence type="ECO:0000313" key="17">
    <source>
        <dbReference type="EMBL" id="ESS69818.1"/>
    </source>
</evidence>
<dbReference type="EC" id="2.7.13.3" evidence="3"/>
<evidence type="ECO:0000256" key="10">
    <source>
        <dbReference type="ARBA" id="ARBA00022777"/>
    </source>
</evidence>
<comment type="catalytic activity">
    <reaction evidence="1">
        <text>ATP + protein L-histidine = ADP + protein N-phospho-L-histidine.</text>
        <dbReference type="EC" id="2.7.13.3"/>
    </reaction>
</comment>
<feature type="transmembrane region" description="Helical" evidence="15">
    <location>
        <begin position="12"/>
        <end position="42"/>
    </location>
</feature>
<dbReference type="Proteomes" id="UP000017842">
    <property type="component" value="Unassembled WGS sequence"/>
</dbReference>
<dbReference type="eggNOG" id="COG5002">
    <property type="taxonomic scope" value="Bacteria"/>
</dbReference>
<dbReference type="Pfam" id="PF00512">
    <property type="entry name" value="HisKA"/>
    <property type="match status" value="1"/>
</dbReference>
<keyword evidence="4" id="KW-0813">Transport</keyword>
<dbReference type="GO" id="GO:0016036">
    <property type="term" value="P:cellular response to phosphate starvation"/>
    <property type="evidence" value="ECO:0007669"/>
    <property type="project" value="TreeGrafter"/>
</dbReference>
<dbReference type="PANTHER" id="PTHR45453">
    <property type="entry name" value="PHOSPHATE REGULON SENSOR PROTEIN PHOR"/>
    <property type="match status" value="1"/>
</dbReference>
<evidence type="ECO:0000256" key="14">
    <source>
        <dbReference type="ARBA" id="ARBA00023136"/>
    </source>
</evidence>
<dbReference type="InterPro" id="IPR021766">
    <property type="entry name" value="PhoR_N"/>
</dbReference>
<dbReference type="Pfam" id="PF02518">
    <property type="entry name" value="HATPase_c"/>
    <property type="match status" value="1"/>
</dbReference>
<evidence type="ECO:0000256" key="8">
    <source>
        <dbReference type="ARBA" id="ARBA00022692"/>
    </source>
</evidence>
<accession>V5BZ39</accession>
<dbReference type="SUPFAM" id="SSF47384">
    <property type="entry name" value="Homodimeric domain of signal transducing histidine kinase"/>
    <property type="match status" value="1"/>
</dbReference>
<evidence type="ECO:0000256" key="1">
    <source>
        <dbReference type="ARBA" id="ARBA00000085"/>
    </source>
</evidence>
<organism evidence="17 18">
    <name type="scientific">Methyloglobulus morosus KoM1</name>
    <dbReference type="NCBI Taxonomy" id="1116472"/>
    <lineage>
        <taxon>Bacteria</taxon>
        <taxon>Pseudomonadati</taxon>
        <taxon>Pseudomonadota</taxon>
        <taxon>Gammaproteobacteria</taxon>
        <taxon>Methylococcales</taxon>
        <taxon>Methylococcaceae</taxon>
        <taxon>Methyloglobulus</taxon>
    </lineage>
</organism>
<reference evidence="17 18" key="1">
    <citation type="journal article" date="2013" name="Genome Announc.">
        <title>Draft Genome Sequence of the Methanotrophic Gammaproteobacterium Methyloglobulus morosus DSM 22980 Strain KoM1.</title>
        <authorList>
            <person name="Poehlein A."/>
            <person name="Deutzmann J.S."/>
            <person name="Daniel R."/>
            <person name="Simeonova D.D."/>
        </authorList>
    </citation>
    <scope>NUCLEOTIDE SEQUENCE [LARGE SCALE GENOMIC DNA]</scope>
    <source>
        <strain evidence="17 18">KoM1</strain>
    </source>
</reference>
<dbReference type="FunFam" id="3.30.565.10:FF:000006">
    <property type="entry name" value="Sensor histidine kinase WalK"/>
    <property type="match status" value="1"/>
</dbReference>
<dbReference type="CDD" id="cd00082">
    <property type="entry name" value="HisKA"/>
    <property type="match status" value="1"/>
</dbReference>
<dbReference type="STRING" id="1116472.MGMO_128c00140"/>
<dbReference type="InterPro" id="IPR003661">
    <property type="entry name" value="HisK_dim/P_dom"/>
</dbReference>
<dbReference type="InterPro" id="IPR050351">
    <property type="entry name" value="BphY/WalK/GraS-like"/>
</dbReference>
<dbReference type="RefSeq" id="WP_023495978.1">
    <property type="nucleotide sequence ID" value="NZ_AYLO01000119.1"/>
</dbReference>
<gene>
    <name evidence="17" type="primary">phoR</name>
    <name evidence="17" type="ORF">MGMO_128c00140</name>
</gene>
<dbReference type="SMART" id="SM00387">
    <property type="entry name" value="HATPase_c"/>
    <property type="match status" value="1"/>
</dbReference>
<dbReference type="NCBIfam" id="TIGR02966">
    <property type="entry name" value="phoR_proteo"/>
    <property type="match status" value="1"/>
</dbReference>
<evidence type="ECO:0000256" key="5">
    <source>
        <dbReference type="ARBA" id="ARBA00022475"/>
    </source>
</evidence>
<evidence type="ECO:0000313" key="18">
    <source>
        <dbReference type="Proteomes" id="UP000017842"/>
    </source>
</evidence>
<feature type="domain" description="Histidine kinase" evidence="16">
    <location>
        <begin position="208"/>
        <end position="422"/>
    </location>
</feature>
<evidence type="ECO:0000256" key="13">
    <source>
        <dbReference type="ARBA" id="ARBA00023012"/>
    </source>
</evidence>
<dbReference type="PROSITE" id="PS50109">
    <property type="entry name" value="HIS_KIN"/>
    <property type="match status" value="1"/>
</dbReference>
<dbReference type="PATRIC" id="fig|1116472.3.peg.3339"/>
<keyword evidence="5" id="KW-1003">Cell membrane</keyword>
<keyword evidence="7 17" id="KW-0808">Transferase</keyword>
<keyword evidence="10" id="KW-0418">Kinase</keyword>
<keyword evidence="6" id="KW-0597">Phosphoprotein</keyword>
<dbReference type="OrthoDB" id="9813151at2"/>
<dbReference type="InterPro" id="IPR036890">
    <property type="entry name" value="HATPase_C_sf"/>
</dbReference>
<evidence type="ECO:0000256" key="9">
    <source>
        <dbReference type="ARBA" id="ARBA00022741"/>
    </source>
</evidence>
<dbReference type="NCBIfam" id="NF008235">
    <property type="entry name" value="PRK11006.1"/>
    <property type="match status" value="1"/>
</dbReference>
<evidence type="ECO:0000256" key="12">
    <source>
        <dbReference type="ARBA" id="ARBA00022989"/>
    </source>
</evidence>
<evidence type="ECO:0000256" key="6">
    <source>
        <dbReference type="ARBA" id="ARBA00022553"/>
    </source>
</evidence>
<dbReference type="InterPro" id="IPR005467">
    <property type="entry name" value="His_kinase_dom"/>
</dbReference>
<keyword evidence="14 15" id="KW-0472">Membrane</keyword>
<dbReference type="GO" id="GO:0005524">
    <property type="term" value="F:ATP binding"/>
    <property type="evidence" value="ECO:0007669"/>
    <property type="project" value="UniProtKB-KW"/>
</dbReference>
<evidence type="ECO:0000256" key="3">
    <source>
        <dbReference type="ARBA" id="ARBA00012438"/>
    </source>
</evidence>
<keyword evidence="8 15" id="KW-0812">Transmembrane</keyword>
<keyword evidence="13" id="KW-0902">Two-component regulatory system</keyword>
<evidence type="ECO:0000256" key="11">
    <source>
        <dbReference type="ARBA" id="ARBA00022840"/>
    </source>
</evidence>
<evidence type="ECO:0000256" key="4">
    <source>
        <dbReference type="ARBA" id="ARBA00022448"/>
    </source>
</evidence>
<name>V5BZ39_9GAMM</name>
<dbReference type="InterPro" id="IPR036097">
    <property type="entry name" value="HisK_dim/P_sf"/>
</dbReference>
<dbReference type="Pfam" id="PF11808">
    <property type="entry name" value="PhoR"/>
    <property type="match status" value="1"/>
</dbReference>
<dbReference type="GO" id="GO:0004721">
    <property type="term" value="F:phosphoprotein phosphatase activity"/>
    <property type="evidence" value="ECO:0007669"/>
    <property type="project" value="InterPro"/>
</dbReference>
<dbReference type="EMBL" id="AYLO01000119">
    <property type="protein sequence ID" value="ESS69818.1"/>
    <property type="molecule type" value="Genomic_DNA"/>
</dbReference>
<dbReference type="InterPro" id="IPR003594">
    <property type="entry name" value="HATPase_dom"/>
</dbReference>
<dbReference type="InterPro" id="IPR004358">
    <property type="entry name" value="Sig_transdc_His_kin-like_C"/>
</dbReference>
<dbReference type="PRINTS" id="PR00344">
    <property type="entry name" value="BCTRLSENSOR"/>
</dbReference>
<evidence type="ECO:0000259" key="16">
    <source>
        <dbReference type="PROSITE" id="PS50109"/>
    </source>
</evidence>
<dbReference type="Gene3D" id="3.30.565.10">
    <property type="entry name" value="Histidine kinase-like ATPase, C-terminal domain"/>
    <property type="match status" value="1"/>
</dbReference>
<proteinExistence type="predicted"/>
<dbReference type="FunFam" id="1.10.287.130:FF:000001">
    <property type="entry name" value="Two-component sensor histidine kinase"/>
    <property type="match status" value="1"/>
</dbReference>
<keyword evidence="18" id="KW-1185">Reference proteome</keyword>
<dbReference type="PANTHER" id="PTHR45453:SF1">
    <property type="entry name" value="PHOSPHATE REGULON SENSOR PROTEIN PHOR"/>
    <property type="match status" value="1"/>
</dbReference>
<evidence type="ECO:0000256" key="2">
    <source>
        <dbReference type="ARBA" id="ARBA00004236"/>
    </source>
</evidence>
<dbReference type="Gene3D" id="1.10.287.130">
    <property type="match status" value="1"/>
</dbReference>
<keyword evidence="9" id="KW-0547">Nucleotide-binding</keyword>
<protein>
    <recommendedName>
        <fullName evidence="3">histidine kinase</fullName>
        <ecNumber evidence="3">2.7.13.3</ecNumber>
    </recommendedName>
</protein>